<proteinExistence type="predicted"/>
<name>A0ABT8P532_9BURK</name>
<evidence type="ECO:0000313" key="2">
    <source>
        <dbReference type="Proteomes" id="UP001171606"/>
    </source>
</evidence>
<dbReference type="Proteomes" id="UP001171606">
    <property type="component" value="Unassembled WGS sequence"/>
</dbReference>
<evidence type="ECO:0000313" key="1">
    <source>
        <dbReference type="EMBL" id="MDN7930051.1"/>
    </source>
</evidence>
<sequence>MTLPLCQRRRGADRTIRLFSGFGGQPCEIDANPLDRRGRTRISCRRAAPIRQLLLWECHYDEVTVSLPLADEPHRPGACPGFREACRPGRPHQPDRAAHRAASAGQLAAIVRFGRRRTMYERLFALIQFR</sequence>
<accession>A0ABT8P532</accession>
<comment type="caution">
    <text evidence="1">The sequence shown here is derived from an EMBL/GenBank/DDBJ whole genome shotgun (WGS) entry which is preliminary data.</text>
</comment>
<dbReference type="RefSeq" id="WP_301754499.1">
    <property type="nucleotide sequence ID" value="NZ_JAUJSQ010000001.1"/>
</dbReference>
<organism evidence="1 2">
    <name type="scientific">Burkholderia metallica</name>
    <dbReference type="NCBI Taxonomy" id="488729"/>
    <lineage>
        <taxon>Bacteria</taxon>
        <taxon>Pseudomonadati</taxon>
        <taxon>Pseudomonadota</taxon>
        <taxon>Betaproteobacteria</taxon>
        <taxon>Burkholderiales</taxon>
        <taxon>Burkholderiaceae</taxon>
        <taxon>Burkholderia</taxon>
        <taxon>Burkholderia cepacia complex</taxon>
    </lineage>
</organism>
<evidence type="ECO:0008006" key="3">
    <source>
        <dbReference type="Google" id="ProtNLM"/>
    </source>
</evidence>
<keyword evidence="2" id="KW-1185">Reference proteome</keyword>
<dbReference type="EMBL" id="JAUJSQ010000001">
    <property type="protein sequence ID" value="MDN7930051.1"/>
    <property type="molecule type" value="Genomic_DNA"/>
</dbReference>
<reference evidence="1" key="1">
    <citation type="submission" date="2023-07" db="EMBL/GenBank/DDBJ databases">
        <title>A collection of bacterial strains from the Burkholderia cepacia Research Laboratory and Repository.</title>
        <authorList>
            <person name="Lipuma J."/>
            <person name="Spilker T."/>
            <person name="Caverly L."/>
        </authorList>
    </citation>
    <scope>NUCLEOTIDE SEQUENCE</scope>
    <source>
        <strain evidence="1">AU42020</strain>
    </source>
</reference>
<gene>
    <name evidence="1" type="ORF">QZM52_01965</name>
</gene>
<protein>
    <recommendedName>
        <fullName evidence="3">Transposase</fullName>
    </recommendedName>
</protein>